<dbReference type="InterPro" id="IPR031314">
    <property type="entry name" value="DNK_dom"/>
</dbReference>
<sequence length="290" mass="34683">MDMFYKNPMSDMTAKMQQRIFECRFDQYLNAVAHILNTGQGVVLERSPYSDFVFVNAMRSKNYVGHEYFKHYYYVRKSAVKQLHFWPHLVVYLDTPPNEIAAVDERYLKTIEESYKDSLKEYRRHSKILAYDWSRPGDADTVVEDIERLDLDFFEWHSGDVMEEWFTILDEVGWAGWRQHVTSKMDARQYAFDGHLTHEVGELYINPRDAGHFMHVMRKEVLKSPNGYGYIKEKGDPMGGFFNWRLDHVLPEPWFEYYYKELYYDGMSSMETSLDPHSNSYDPDYVHHHH</sequence>
<organism evidence="15 16">
    <name type="scientific">Teladorsagia circumcincta</name>
    <name type="common">Brown stomach worm</name>
    <name type="synonym">Ostertagia circumcincta</name>
    <dbReference type="NCBI Taxonomy" id="45464"/>
    <lineage>
        <taxon>Eukaryota</taxon>
        <taxon>Metazoa</taxon>
        <taxon>Ecdysozoa</taxon>
        <taxon>Nematoda</taxon>
        <taxon>Chromadorea</taxon>
        <taxon>Rhabditida</taxon>
        <taxon>Rhabditina</taxon>
        <taxon>Rhabditomorpha</taxon>
        <taxon>Strongyloidea</taxon>
        <taxon>Trichostrongylidae</taxon>
        <taxon>Teladorsagia</taxon>
    </lineage>
</organism>
<dbReference type="EMBL" id="KZ345304">
    <property type="protein sequence ID" value="PIO74292.1"/>
    <property type="molecule type" value="Genomic_DNA"/>
</dbReference>
<keyword evidence="15" id="KW-0418">Kinase</keyword>
<comment type="similarity">
    <text evidence="4 13">Belongs to the complex I NDUFA10 subunit family.</text>
</comment>
<comment type="cofactor">
    <cofactor evidence="1 13">
        <name>FAD</name>
        <dbReference type="ChEBI" id="CHEBI:57692"/>
    </cofactor>
</comment>
<dbReference type="OrthoDB" id="17400at2759"/>
<dbReference type="GO" id="GO:0016301">
    <property type="term" value="F:kinase activity"/>
    <property type="evidence" value="ECO:0007669"/>
    <property type="project" value="UniProtKB-KW"/>
</dbReference>
<accession>A0A2G9UX37</accession>
<dbReference type="Proteomes" id="UP000230423">
    <property type="component" value="Unassembled WGS sequence"/>
</dbReference>
<dbReference type="PANTHER" id="PTHR10513:SF15">
    <property type="entry name" value="NADH DEHYDROGENASE [UBIQUINONE] 1 ALPHA SUBCOMPLEX SUBUNIT 10, MITOCHONDRIAL"/>
    <property type="match status" value="1"/>
</dbReference>
<evidence type="ECO:0000256" key="10">
    <source>
        <dbReference type="ARBA" id="ARBA00022946"/>
    </source>
</evidence>
<name>A0A2G9UX37_TELCI</name>
<dbReference type="InterPro" id="IPR050566">
    <property type="entry name" value="Deoxyribonucleoside_kinase"/>
</dbReference>
<dbReference type="InterPro" id="IPR015828">
    <property type="entry name" value="NDUFA10"/>
</dbReference>
<keyword evidence="6 13" id="KW-0813">Transport</keyword>
<comment type="subcellular location">
    <subcellularLocation>
        <location evidence="3 13">Mitochondrion matrix</location>
    </subcellularLocation>
</comment>
<dbReference type="InterPro" id="IPR027417">
    <property type="entry name" value="P-loop_NTPase"/>
</dbReference>
<dbReference type="GO" id="GO:0006120">
    <property type="term" value="P:mitochondrial electron transport, NADH to ubiquinone"/>
    <property type="evidence" value="ECO:0007669"/>
    <property type="project" value="InterPro"/>
</dbReference>
<evidence type="ECO:0000256" key="6">
    <source>
        <dbReference type="ARBA" id="ARBA00022448"/>
    </source>
</evidence>
<comment type="function">
    <text evidence="2 13">Accessory subunit of the mitochondrial membrane respiratory chain NADH dehydrogenase (Complex I), that is believed not to be involved in catalysis. Complex I functions in the transfer of electrons from NADH to the respiratory chain. The immediate electron acceptor for the enzyme is believed to be ubiquinone.</text>
</comment>
<dbReference type="Gene3D" id="3.40.50.300">
    <property type="entry name" value="P-loop containing nucleotide triphosphate hydrolases"/>
    <property type="match status" value="1"/>
</dbReference>
<evidence type="ECO:0000256" key="12">
    <source>
        <dbReference type="ARBA" id="ARBA00023128"/>
    </source>
</evidence>
<proteinExistence type="inferred from homology"/>
<keyword evidence="16" id="KW-1185">Reference proteome</keyword>
<dbReference type="AlphaFoldDB" id="A0A2G9UX37"/>
<keyword evidence="7 13" id="KW-0285">Flavoprotein</keyword>
<keyword evidence="12 13" id="KW-0496">Mitochondrion</keyword>
<evidence type="ECO:0000256" key="7">
    <source>
        <dbReference type="ARBA" id="ARBA00022630"/>
    </source>
</evidence>
<keyword evidence="15" id="KW-0808">Transferase</keyword>
<evidence type="ECO:0000256" key="9">
    <source>
        <dbReference type="ARBA" id="ARBA00022827"/>
    </source>
</evidence>
<dbReference type="GO" id="GO:0005759">
    <property type="term" value="C:mitochondrial matrix"/>
    <property type="evidence" value="ECO:0007669"/>
    <property type="project" value="UniProtKB-SubCell"/>
</dbReference>
<feature type="domain" description="Deoxynucleoside kinase" evidence="14">
    <location>
        <begin position="1"/>
        <end position="168"/>
    </location>
</feature>
<dbReference type="PIRSF" id="PIRSF000543">
    <property type="entry name" value="NADH_UQ_42KD"/>
    <property type="match status" value="1"/>
</dbReference>
<dbReference type="Pfam" id="PF01712">
    <property type="entry name" value="dNK"/>
    <property type="match status" value="1"/>
</dbReference>
<evidence type="ECO:0000259" key="14">
    <source>
        <dbReference type="Pfam" id="PF01712"/>
    </source>
</evidence>
<evidence type="ECO:0000256" key="8">
    <source>
        <dbReference type="ARBA" id="ARBA00022660"/>
    </source>
</evidence>
<keyword evidence="11 13" id="KW-0249">Electron transport</keyword>
<evidence type="ECO:0000256" key="5">
    <source>
        <dbReference type="ARBA" id="ARBA00017279"/>
    </source>
</evidence>
<dbReference type="SUPFAM" id="SSF52540">
    <property type="entry name" value="P-loop containing nucleoside triphosphate hydrolases"/>
    <property type="match status" value="1"/>
</dbReference>
<evidence type="ECO:0000256" key="3">
    <source>
        <dbReference type="ARBA" id="ARBA00004305"/>
    </source>
</evidence>
<evidence type="ECO:0000313" key="16">
    <source>
        <dbReference type="Proteomes" id="UP000230423"/>
    </source>
</evidence>
<evidence type="ECO:0000256" key="13">
    <source>
        <dbReference type="PIRNR" id="PIRNR000543"/>
    </source>
</evidence>
<protein>
    <recommendedName>
        <fullName evidence="5 13">NADH dehydrogenase [ubiquinone] 1 alpha subcomplex subunit 10, mitochondrial</fullName>
    </recommendedName>
</protein>
<evidence type="ECO:0000256" key="11">
    <source>
        <dbReference type="ARBA" id="ARBA00022982"/>
    </source>
</evidence>
<evidence type="ECO:0000256" key="4">
    <source>
        <dbReference type="ARBA" id="ARBA00008606"/>
    </source>
</evidence>
<gene>
    <name evidence="15" type="ORF">TELCIR_03702</name>
</gene>
<evidence type="ECO:0000256" key="1">
    <source>
        <dbReference type="ARBA" id="ARBA00001974"/>
    </source>
</evidence>
<keyword evidence="9 13" id="KW-0274">FAD</keyword>
<keyword evidence="8 13" id="KW-0679">Respiratory chain</keyword>
<keyword evidence="10" id="KW-0809">Transit peptide</keyword>
<evidence type="ECO:0000313" key="15">
    <source>
        <dbReference type="EMBL" id="PIO74292.1"/>
    </source>
</evidence>
<dbReference type="PANTHER" id="PTHR10513">
    <property type="entry name" value="DEOXYNUCLEOSIDE KINASE"/>
    <property type="match status" value="1"/>
</dbReference>
<reference evidence="15 16" key="1">
    <citation type="submission" date="2015-09" db="EMBL/GenBank/DDBJ databases">
        <title>Draft genome of the parasitic nematode Teladorsagia circumcincta isolate WARC Sus (inbred).</title>
        <authorList>
            <person name="Mitreva M."/>
        </authorList>
    </citation>
    <scope>NUCLEOTIDE SEQUENCE [LARGE SCALE GENOMIC DNA]</scope>
    <source>
        <strain evidence="15 16">S</strain>
    </source>
</reference>
<evidence type="ECO:0000256" key="2">
    <source>
        <dbReference type="ARBA" id="ARBA00003195"/>
    </source>
</evidence>